<dbReference type="Proteomes" id="UP001302349">
    <property type="component" value="Chromosome"/>
</dbReference>
<evidence type="ECO:0000313" key="3">
    <source>
        <dbReference type="Proteomes" id="UP001302349"/>
    </source>
</evidence>
<dbReference type="PANTHER" id="PTHR15032">
    <property type="entry name" value="N-ACYL-PHOSPHATIDYLETHANOLAMINE-HYDROLYZING PHOSPHOLIPASE D"/>
    <property type="match status" value="1"/>
</dbReference>
<organism evidence="2 3">
    <name type="scientific">Imperialibacter roseus</name>
    <dbReference type="NCBI Taxonomy" id="1324217"/>
    <lineage>
        <taxon>Bacteria</taxon>
        <taxon>Pseudomonadati</taxon>
        <taxon>Bacteroidota</taxon>
        <taxon>Cytophagia</taxon>
        <taxon>Cytophagales</taxon>
        <taxon>Flammeovirgaceae</taxon>
        <taxon>Imperialibacter</taxon>
    </lineage>
</organism>
<evidence type="ECO:0000259" key="1">
    <source>
        <dbReference type="Pfam" id="PF12706"/>
    </source>
</evidence>
<dbReference type="RefSeq" id="WP_317490265.1">
    <property type="nucleotide sequence ID" value="NZ_CP136051.1"/>
</dbReference>
<dbReference type="InterPro" id="IPR024884">
    <property type="entry name" value="NAPE-PLD"/>
</dbReference>
<dbReference type="Pfam" id="PF12706">
    <property type="entry name" value="Lactamase_B_2"/>
    <property type="match status" value="1"/>
</dbReference>
<reference evidence="2 3" key="1">
    <citation type="journal article" date="2023" name="Microbiol. Resour. Announc.">
        <title>Complete Genome Sequence of Imperialibacter roseus strain P4T.</title>
        <authorList>
            <person name="Tizabi D.R."/>
            <person name="Bachvaroff T."/>
            <person name="Hill R.T."/>
        </authorList>
    </citation>
    <scope>NUCLEOTIDE SEQUENCE [LARGE SCALE GENOMIC DNA]</scope>
    <source>
        <strain evidence="2 3">P4T</strain>
    </source>
</reference>
<dbReference type="SUPFAM" id="SSF56281">
    <property type="entry name" value="Metallo-hydrolase/oxidoreductase"/>
    <property type="match status" value="1"/>
</dbReference>
<dbReference type="InterPro" id="IPR001279">
    <property type="entry name" value="Metallo-B-lactamas"/>
</dbReference>
<keyword evidence="3" id="KW-1185">Reference proteome</keyword>
<dbReference type="Gene3D" id="3.60.15.10">
    <property type="entry name" value="Ribonuclease Z/Hydroxyacylglutathione hydrolase-like"/>
    <property type="match status" value="1"/>
</dbReference>
<protein>
    <submittedName>
        <fullName evidence="2">MBL fold metallo-hydrolase</fullName>
    </submittedName>
</protein>
<dbReference type="InterPro" id="IPR036866">
    <property type="entry name" value="RibonucZ/Hydroxyglut_hydro"/>
</dbReference>
<dbReference type="PANTHER" id="PTHR15032:SF4">
    <property type="entry name" value="N-ACYL-PHOSPHATIDYLETHANOLAMINE-HYDROLYZING PHOSPHOLIPASE D"/>
    <property type="match status" value="1"/>
</dbReference>
<name>A0ABZ0IRA7_9BACT</name>
<accession>A0ABZ0IRA7</accession>
<sequence>MNYMRRFLSILKYTGLTLAAILLLVFVGGFLFTSLSPQFGGSPTEAQVASYEKSGHFEKGLFVNNTPTSMEMDWPTIKTLLRDYVVGVPNLAPENLLPVLKVDSLSIVNRPDTLTRLTWFGHSAFLLEMEGKNILLDPMFGDSPSPVSWLGSHRFTEGLPIEIEQLPAIDAVFFSHDHYDHLDYESVMRLKDKVKDFYVPLGVGAHLVAWGVAEDKIHEMNWWEETTHENLQIVCTPARHFSGRGITNRFSTLWGSWVIKGTYANIYFSGDSGYGPHFKEIGQKYGPFDAALMECGQYDLRWHNIHMLPEETAQGAIDLNAKVMMPIHWGAFVLALHAWKDPIDRVTKEAAVLGMPIATPKIGERLIVGQPDFPMERWWDSLN</sequence>
<proteinExistence type="predicted"/>
<dbReference type="EMBL" id="CP136051">
    <property type="protein sequence ID" value="WOK07593.1"/>
    <property type="molecule type" value="Genomic_DNA"/>
</dbReference>
<gene>
    <name evidence="2" type="ORF">RT717_03020</name>
</gene>
<evidence type="ECO:0000313" key="2">
    <source>
        <dbReference type="EMBL" id="WOK07593.1"/>
    </source>
</evidence>
<dbReference type="PIRSF" id="PIRSF038896">
    <property type="entry name" value="NAPE-PLD"/>
    <property type="match status" value="1"/>
</dbReference>
<feature type="domain" description="Metallo-beta-lactamase" evidence="1">
    <location>
        <begin position="133"/>
        <end position="329"/>
    </location>
</feature>